<keyword evidence="3 5" id="KW-1133">Transmembrane helix</keyword>
<evidence type="ECO:0000313" key="8">
    <source>
        <dbReference type="Proteomes" id="UP000770785"/>
    </source>
</evidence>
<feature type="transmembrane region" description="Helical" evidence="5">
    <location>
        <begin position="116"/>
        <end position="137"/>
    </location>
</feature>
<feature type="transmembrane region" description="Helical" evidence="5">
    <location>
        <begin position="58"/>
        <end position="76"/>
    </location>
</feature>
<dbReference type="PANTHER" id="PTHR28008:SF1">
    <property type="entry name" value="DOMAIN PROTEIN, PUTATIVE (AFU_ORTHOLOGUE AFUA_3G10980)-RELATED"/>
    <property type="match status" value="1"/>
</dbReference>
<keyword evidence="4 5" id="KW-0472">Membrane</keyword>
<name>A0ABX0XDT4_9BACT</name>
<dbReference type="SUPFAM" id="SSF144091">
    <property type="entry name" value="Rhomboid-like"/>
    <property type="match status" value="1"/>
</dbReference>
<keyword evidence="8" id="KW-1185">Reference proteome</keyword>
<evidence type="ECO:0000256" key="2">
    <source>
        <dbReference type="ARBA" id="ARBA00022692"/>
    </source>
</evidence>
<dbReference type="PANTHER" id="PTHR28008">
    <property type="entry name" value="DOMAIN PROTEIN, PUTATIVE (AFU_ORTHOLOGUE AFUA_3G10980)-RELATED"/>
    <property type="match status" value="1"/>
</dbReference>
<protein>
    <submittedName>
        <fullName evidence="7">VanZ family protein</fullName>
    </submittedName>
</protein>
<evidence type="ECO:0000256" key="4">
    <source>
        <dbReference type="ARBA" id="ARBA00023136"/>
    </source>
</evidence>
<evidence type="ECO:0000256" key="3">
    <source>
        <dbReference type="ARBA" id="ARBA00022989"/>
    </source>
</evidence>
<sequence>MVPHPPKDDRSSSYPQLRRWQRLALILYTILLAAVSLLPSSGLPKIPDWTELFSPDKVAHFGAYAIFALLLSLELYQIYSRRGIAYSIFVAAAFGALMEVLQGLTGLGREADYVDMVANLIGAVVGGLVFWLALLLYTKAYSAERA</sequence>
<reference evidence="7 8" key="1">
    <citation type="submission" date="2020-03" db="EMBL/GenBank/DDBJ databases">
        <title>Genomic Encyclopedia of Type Strains, Phase IV (KMG-IV): sequencing the most valuable type-strain genomes for metagenomic binning, comparative biology and taxonomic classification.</title>
        <authorList>
            <person name="Goeker M."/>
        </authorList>
    </citation>
    <scope>NUCLEOTIDE SEQUENCE [LARGE SCALE GENOMIC DNA]</scope>
    <source>
        <strain evidence="7 8">DSM 105096</strain>
    </source>
</reference>
<proteinExistence type="predicted"/>
<dbReference type="NCBIfam" id="NF037970">
    <property type="entry name" value="vanZ_1"/>
    <property type="match status" value="1"/>
</dbReference>
<dbReference type="RefSeq" id="WP_168038390.1">
    <property type="nucleotide sequence ID" value="NZ_JAATJH010000004.1"/>
</dbReference>
<dbReference type="Proteomes" id="UP000770785">
    <property type="component" value="Unassembled WGS sequence"/>
</dbReference>
<comment type="caution">
    <text evidence="7">The sequence shown here is derived from an EMBL/GenBank/DDBJ whole genome shotgun (WGS) entry which is preliminary data.</text>
</comment>
<evidence type="ECO:0000256" key="1">
    <source>
        <dbReference type="ARBA" id="ARBA00004141"/>
    </source>
</evidence>
<organism evidence="7 8">
    <name type="scientific">Neolewinella antarctica</name>
    <dbReference type="NCBI Taxonomy" id="442734"/>
    <lineage>
        <taxon>Bacteria</taxon>
        <taxon>Pseudomonadati</taxon>
        <taxon>Bacteroidota</taxon>
        <taxon>Saprospiria</taxon>
        <taxon>Saprospirales</taxon>
        <taxon>Lewinellaceae</taxon>
        <taxon>Neolewinella</taxon>
    </lineage>
</organism>
<feature type="transmembrane region" description="Helical" evidence="5">
    <location>
        <begin position="20"/>
        <end position="38"/>
    </location>
</feature>
<feature type="transmembrane region" description="Helical" evidence="5">
    <location>
        <begin position="83"/>
        <end position="104"/>
    </location>
</feature>
<dbReference type="InterPro" id="IPR035952">
    <property type="entry name" value="Rhomboid-like_sf"/>
</dbReference>
<dbReference type="Pfam" id="PF04892">
    <property type="entry name" value="VanZ"/>
    <property type="match status" value="1"/>
</dbReference>
<evidence type="ECO:0000259" key="6">
    <source>
        <dbReference type="Pfam" id="PF04892"/>
    </source>
</evidence>
<evidence type="ECO:0000256" key="5">
    <source>
        <dbReference type="SAM" id="Phobius"/>
    </source>
</evidence>
<accession>A0ABX0XDT4</accession>
<feature type="domain" description="VanZ-like" evidence="6">
    <location>
        <begin position="55"/>
        <end position="132"/>
    </location>
</feature>
<keyword evidence="2 5" id="KW-0812">Transmembrane</keyword>
<dbReference type="EMBL" id="JAATJH010000004">
    <property type="protein sequence ID" value="NJC27367.1"/>
    <property type="molecule type" value="Genomic_DNA"/>
</dbReference>
<gene>
    <name evidence="7" type="ORF">GGR27_002880</name>
</gene>
<comment type="subcellular location">
    <subcellularLocation>
        <location evidence="1">Membrane</location>
        <topology evidence="1">Multi-pass membrane protein</topology>
    </subcellularLocation>
</comment>
<dbReference type="InterPro" id="IPR006976">
    <property type="entry name" value="VanZ-like"/>
</dbReference>
<evidence type="ECO:0000313" key="7">
    <source>
        <dbReference type="EMBL" id="NJC27367.1"/>
    </source>
</evidence>